<organism evidence="2 3">
    <name type="scientific">Aspergillus sclerotiicarbonarius (strain CBS 121057 / IBT 28362)</name>
    <dbReference type="NCBI Taxonomy" id="1448318"/>
    <lineage>
        <taxon>Eukaryota</taxon>
        <taxon>Fungi</taxon>
        <taxon>Dikarya</taxon>
        <taxon>Ascomycota</taxon>
        <taxon>Pezizomycotina</taxon>
        <taxon>Eurotiomycetes</taxon>
        <taxon>Eurotiomycetidae</taxon>
        <taxon>Eurotiales</taxon>
        <taxon>Aspergillaceae</taxon>
        <taxon>Aspergillus</taxon>
        <taxon>Aspergillus subgen. Circumdati</taxon>
    </lineage>
</organism>
<gene>
    <name evidence="2" type="ORF">BO78DRAFT_73662</name>
</gene>
<evidence type="ECO:0000256" key="1">
    <source>
        <dbReference type="SAM" id="Phobius"/>
    </source>
</evidence>
<dbReference type="EMBL" id="KZ826334">
    <property type="protein sequence ID" value="PYI08501.1"/>
    <property type="molecule type" value="Genomic_DNA"/>
</dbReference>
<feature type="transmembrane region" description="Helical" evidence="1">
    <location>
        <begin position="63"/>
        <end position="81"/>
    </location>
</feature>
<keyword evidence="1" id="KW-1133">Transmembrane helix</keyword>
<name>A0A319EG67_ASPSB</name>
<evidence type="ECO:0000313" key="3">
    <source>
        <dbReference type="Proteomes" id="UP000248423"/>
    </source>
</evidence>
<evidence type="ECO:0000313" key="2">
    <source>
        <dbReference type="EMBL" id="PYI08501.1"/>
    </source>
</evidence>
<sequence>MRYGCRDPFQAPDPKPGNSNLLFNSRALTNPAYDSVAGPCRNHVFDSSGGGLSLVRTQFHLTARLYFCQTAMLILAAGWATPPPPLPW</sequence>
<dbReference type="VEuPathDB" id="FungiDB:BO78DRAFT_73662"/>
<dbReference type="Proteomes" id="UP000248423">
    <property type="component" value="Unassembled WGS sequence"/>
</dbReference>
<keyword evidence="3" id="KW-1185">Reference proteome</keyword>
<reference evidence="2 3" key="1">
    <citation type="submission" date="2018-02" db="EMBL/GenBank/DDBJ databases">
        <title>The genomes of Aspergillus section Nigri reveals drivers in fungal speciation.</title>
        <authorList>
            <consortium name="DOE Joint Genome Institute"/>
            <person name="Vesth T.C."/>
            <person name="Nybo J."/>
            <person name="Theobald S."/>
            <person name="Brandl J."/>
            <person name="Frisvad J.C."/>
            <person name="Nielsen K.F."/>
            <person name="Lyhne E.K."/>
            <person name="Kogle M.E."/>
            <person name="Kuo A."/>
            <person name="Riley R."/>
            <person name="Clum A."/>
            <person name="Nolan M."/>
            <person name="Lipzen A."/>
            <person name="Salamov A."/>
            <person name="Henrissat B."/>
            <person name="Wiebenga A."/>
            <person name="De vries R.P."/>
            <person name="Grigoriev I.V."/>
            <person name="Mortensen U.H."/>
            <person name="Andersen M.R."/>
            <person name="Baker S.E."/>
        </authorList>
    </citation>
    <scope>NUCLEOTIDE SEQUENCE [LARGE SCALE GENOMIC DNA]</scope>
    <source>
        <strain evidence="2 3">CBS 121057</strain>
    </source>
</reference>
<accession>A0A319EG67</accession>
<dbReference type="AlphaFoldDB" id="A0A319EG67"/>
<protein>
    <submittedName>
        <fullName evidence="2">Uncharacterized protein</fullName>
    </submittedName>
</protein>
<keyword evidence="1" id="KW-0472">Membrane</keyword>
<keyword evidence="1" id="KW-0812">Transmembrane</keyword>
<proteinExistence type="predicted"/>